<protein>
    <recommendedName>
        <fullName evidence="7">C3H1-type domain-containing protein</fullName>
    </recommendedName>
</protein>
<dbReference type="Pfam" id="PF00642">
    <property type="entry name" value="zf-CCCH"/>
    <property type="match status" value="5"/>
</dbReference>
<dbReference type="Proteomes" id="UP001642360">
    <property type="component" value="Unassembled WGS sequence"/>
</dbReference>
<feature type="zinc finger region" description="C3H1-type" evidence="5">
    <location>
        <begin position="133"/>
        <end position="161"/>
    </location>
</feature>
<proteinExistence type="predicted"/>
<feature type="domain" description="C3H1-type" evidence="7">
    <location>
        <begin position="511"/>
        <end position="539"/>
    </location>
</feature>
<evidence type="ECO:0000256" key="3">
    <source>
        <dbReference type="ARBA" id="ARBA00022833"/>
    </source>
</evidence>
<evidence type="ECO:0000259" key="7">
    <source>
        <dbReference type="PROSITE" id="PS50103"/>
    </source>
</evidence>
<feature type="compositionally biased region" description="Polar residues" evidence="6">
    <location>
        <begin position="617"/>
        <end position="640"/>
    </location>
</feature>
<feature type="compositionally biased region" description="Low complexity" evidence="6">
    <location>
        <begin position="592"/>
        <end position="612"/>
    </location>
</feature>
<comment type="caution">
    <text evidence="8">The sequence shown here is derived from an EMBL/GenBank/DDBJ whole genome shotgun (WGS) entry which is preliminary data.</text>
</comment>
<dbReference type="EMBL" id="CAUOFW020003392">
    <property type="protein sequence ID" value="CAK9159740.1"/>
    <property type="molecule type" value="Genomic_DNA"/>
</dbReference>
<keyword evidence="1 5" id="KW-0479">Metal-binding</keyword>
<keyword evidence="2 5" id="KW-0863">Zinc-finger</keyword>
<evidence type="ECO:0000256" key="5">
    <source>
        <dbReference type="PROSITE-ProRule" id="PRU00723"/>
    </source>
</evidence>
<dbReference type="SMART" id="SM00356">
    <property type="entry name" value="ZnF_C3H1"/>
    <property type="match status" value="5"/>
</dbReference>
<accession>A0ABC8SRM8</accession>
<feature type="zinc finger region" description="C3H1-type" evidence="5">
    <location>
        <begin position="43"/>
        <end position="71"/>
    </location>
</feature>
<gene>
    <name evidence="8" type="ORF">ILEXP_LOCUS28447</name>
</gene>
<dbReference type="InterPro" id="IPR050974">
    <property type="entry name" value="Plant_ZF_CCCH"/>
</dbReference>
<reference evidence="8 9" key="1">
    <citation type="submission" date="2024-02" db="EMBL/GenBank/DDBJ databases">
        <authorList>
            <person name="Vignale AGUSTIN F."/>
            <person name="Sosa J E."/>
            <person name="Modenutti C."/>
        </authorList>
    </citation>
    <scope>NUCLEOTIDE SEQUENCE [LARGE SCALE GENOMIC DNA]</scope>
</reference>
<evidence type="ECO:0000313" key="8">
    <source>
        <dbReference type="EMBL" id="CAK9159740.1"/>
    </source>
</evidence>
<evidence type="ECO:0000256" key="4">
    <source>
        <dbReference type="ARBA" id="ARBA00023125"/>
    </source>
</evidence>
<dbReference type="Gene3D" id="4.10.1000.10">
    <property type="entry name" value="Zinc finger, CCCH-type"/>
    <property type="match status" value="3"/>
</dbReference>
<dbReference type="PANTHER" id="PTHR12506:SF41">
    <property type="entry name" value="ZINC FINGER CCCH DOMAIN-CONTAINING PROTEIN 58"/>
    <property type="match status" value="1"/>
</dbReference>
<feature type="zinc finger region" description="C3H1-type" evidence="5">
    <location>
        <begin position="264"/>
        <end position="292"/>
    </location>
</feature>
<feature type="domain" description="C3H1-type" evidence="7">
    <location>
        <begin position="133"/>
        <end position="161"/>
    </location>
</feature>
<keyword evidence="9" id="KW-1185">Reference proteome</keyword>
<keyword evidence="3 5" id="KW-0862">Zinc</keyword>
<feature type="zinc finger region" description="C3H1-type" evidence="5">
    <location>
        <begin position="89"/>
        <end position="117"/>
    </location>
</feature>
<dbReference type="InterPro" id="IPR000571">
    <property type="entry name" value="Znf_CCCH"/>
</dbReference>
<keyword evidence="4" id="KW-0238">DNA-binding</keyword>
<name>A0ABC8SRM8_9AQUA</name>
<feature type="zinc finger region" description="C3H1-type" evidence="5">
    <location>
        <begin position="511"/>
        <end position="539"/>
    </location>
</feature>
<evidence type="ECO:0000313" key="9">
    <source>
        <dbReference type="Proteomes" id="UP001642360"/>
    </source>
</evidence>
<dbReference type="GO" id="GO:0008270">
    <property type="term" value="F:zinc ion binding"/>
    <property type="evidence" value="ECO:0007669"/>
    <property type="project" value="UniProtKB-KW"/>
</dbReference>
<sequence length="640" mass="69304">MARYGRTQADPVAEWSSPVGETGLEESTWQLGLSTGAESYPERPDEADCIYYLRTGFCGYGARCRFNHPRDRSAAVASMRVTGGEYPERVGQPICQYYMRTGMCKFGVSCKYHHPRQRGGSPVTVNIAGYPMRSGEKECSHYVKTGQCKFGTTCKFHHPQPAGVQVTAPSAVAAPAMYPTVQSHSVQSSQPHGSVSGNWPVARHPLLPGSYFPGTYSPVLLSPGMMSIPGWSPYPAPVSPLASPSPQPTVGAGSSQMEHTFPERPGQPECQYYMRTGGCKFGSSCRYHHPPEWSAPPTSFVLRPMGLPRRPCLVKIELWEGEISDVVLARLLNLLWGMKKTGWILVAKSINMRVFWDSPPKSIESVVERDMYDKCRFKVKAFDGDRCHRLVIVGPDLQKIAHHCPISNMDLQIPSEWSKSAGQYKRKRELSTKLLTNIDLKNLCNGGLSALGDRSFSILLDASGKGEQGLFLFGSLNYLSNPCINTNCSTTQGPLNSFHEKDYKSLVLGFPQGAPVCSHYAQNGICKFGASCKFDHPMGTLSYSPSASSLADMPVAPYPVGSSIGTLAPSFSSSDLRPELISSSNRDALSTRISSSMNTSSGSVGSIFSKSGAASHSGVQPSEQTGSSKTGPGGVTRSST</sequence>
<dbReference type="PANTHER" id="PTHR12506">
    <property type="entry name" value="PROTEIN PHOSPHATASE RELATED"/>
    <property type="match status" value="1"/>
</dbReference>
<dbReference type="Gene3D" id="2.30.30.1190">
    <property type="match status" value="1"/>
</dbReference>
<dbReference type="SUPFAM" id="SSF90229">
    <property type="entry name" value="CCCH zinc finger"/>
    <property type="match status" value="5"/>
</dbReference>
<organism evidence="8 9">
    <name type="scientific">Ilex paraguariensis</name>
    <name type="common">yerba mate</name>
    <dbReference type="NCBI Taxonomy" id="185542"/>
    <lineage>
        <taxon>Eukaryota</taxon>
        <taxon>Viridiplantae</taxon>
        <taxon>Streptophyta</taxon>
        <taxon>Embryophyta</taxon>
        <taxon>Tracheophyta</taxon>
        <taxon>Spermatophyta</taxon>
        <taxon>Magnoliopsida</taxon>
        <taxon>eudicotyledons</taxon>
        <taxon>Gunneridae</taxon>
        <taxon>Pentapetalae</taxon>
        <taxon>asterids</taxon>
        <taxon>campanulids</taxon>
        <taxon>Aquifoliales</taxon>
        <taxon>Aquifoliaceae</taxon>
        <taxon>Ilex</taxon>
    </lineage>
</organism>
<dbReference type="PROSITE" id="PS50103">
    <property type="entry name" value="ZF_C3H1"/>
    <property type="match status" value="5"/>
</dbReference>
<feature type="domain" description="C3H1-type" evidence="7">
    <location>
        <begin position="264"/>
        <end position="292"/>
    </location>
</feature>
<dbReference type="GO" id="GO:0003677">
    <property type="term" value="F:DNA binding"/>
    <property type="evidence" value="ECO:0007669"/>
    <property type="project" value="UniProtKB-KW"/>
</dbReference>
<feature type="region of interest" description="Disordered" evidence="6">
    <location>
        <begin position="592"/>
        <end position="640"/>
    </location>
</feature>
<feature type="domain" description="C3H1-type" evidence="7">
    <location>
        <begin position="89"/>
        <end position="117"/>
    </location>
</feature>
<evidence type="ECO:0000256" key="6">
    <source>
        <dbReference type="SAM" id="MobiDB-lite"/>
    </source>
</evidence>
<evidence type="ECO:0000256" key="2">
    <source>
        <dbReference type="ARBA" id="ARBA00022771"/>
    </source>
</evidence>
<feature type="domain" description="C3H1-type" evidence="7">
    <location>
        <begin position="43"/>
        <end position="71"/>
    </location>
</feature>
<dbReference type="AlphaFoldDB" id="A0ABC8SRM8"/>
<dbReference type="GO" id="GO:0003729">
    <property type="term" value="F:mRNA binding"/>
    <property type="evidence" value="ECO:0007669"/>
    <property type="project" value="UniProtKB-ARBA"/>
</dbReference>
<feature type="region of interest" description="Disordered" evidence="6">
    <location>
        <begin position="242"/>
        <end position="262"/>
    </location>
</feature>
<evidence type="ECO:0000256" key="1">
    <source>
        <dbReference type="ARBA" id="ARBA00022723"/>
    </source>
</evidence>
<dbReference type="InterPro" id="IPR036855">
    <property type="entry name" value="Znf_CCCH_sf"/>
</dbReference>